<evidence type="ECO:0000313" key="4">
    <source>
        <dbReference type="Proteomes" id="UP001556637"/>
    </source>
</evidence>
<dbReference type="InterPro" id="IPR017870">
    <property type="entry name" value="FeS_cluster_insertion_CS"/>
</dbReference>
<reference evidence="3 4" key="1">
    <citation type="submission" date="2024-02" db="EMBL/GenBank/DDBJ databases">
        <title>New especies of Spiribacter isolated from saline water.</title>
        <authorList>
            <person name="Leon M.J."/>
            <person name="De La Haba R."/>
            <person name="Sanchez-Porro C."/>
            <person name="Ventosa A."/>
        </authorList>
    </citation>
    <scope>NUCLEOTIDE SEQUENCE [LARGE SCALE GENOMIC DNA]</scope>
    <source>
        <strain evidence="4">ag22IC4-189</strain>
    </source>
</reference>
<dbReference type="Pfam" id="PF01521">
    <property type="entry name" value="Fe-S_biosyn"/>
    <property type="match status" value="1"/>
</dbReference>
<proteinExistence type="inferred from homology"/>
<dbReference type="InterPro" id="IPR050322">
    <property type="entry name" value="Fe-S_cluster_asmbl/transfer"/>
</dbReference>
<keyword evidence="4" id="KW-1185">Reference proteome</keyword>
<dbReference type="Proteomes" id="UP001556637">
    <property type="component" value="Unassembled WGS sequence"/>
</dbReference>
<gene>
    <name evidence="3" type="ORF">V6X30_05430</name>
</gene>
<organism evidence="3 4">
    <name type="scientific">Spiribacter insolitus</name>
    <dbReference type="NCBI Taxonomy" id="3122417"/>
    <lineage>
        <taxon>Bacteria</taxon>
        <taxon>Pseudomonadati</taxon>
        <taxon>Pseudomonadota</taxon>
        <taxon>Gammaproteobacteria</taxon>
        <taxon>Chromatiales</taxon>
        <taxon>Ectothiorhodospiraceae</taxon>
        <taxon>Spiribacter</taxon>
    </lineage>
</organism>
<evidence type="ECO:0000256" key="1">
    <source>
        <dbReference type="ARBA" id="ARBA00006718"/>
    </source>
</evidence>
<dbReference type="PROSITE" id="PS01152">
    <property type="entry name" value="HESB"/>
    <property type="match status" value="1"/>
</dbReference>
<dbReference type="PANTHER" id="PTHR10072:SF41">
    <property type="entry name" value="IRON-SULFUR CLUSTER ASSEMBLY 1 HOMOLOG, MITOCHONDRIAL"/>
    <property type="match status" value="1"/>
</dbReference>
<dbReference type="Gene3D" id="2.60.300.12">
    <property type="entry name" value="HesB-like domain"/>
    <property type="match status" value="1"/>
</dbReference>
<dbReference type="RefSeq" id="WP_367983623.1">
    <property type="nucleotide sequence ID" value="NZ_JBAKFF010000001.1"/>
</dbReference>
<comment type="similarity">
    <text evidence="1">Belongs to the HesB/IscA family.</text>
</comment>
<dbReference type="InterPro" id="IPR000361">
    <property type="entry name" value="ATAP_core_dom"/>
</dbReference>
<comment type="caution">
    <text evidence="3">The sequence shown here is derived from an EMBL/GenBank/DDBJ whole genome shotgun (WGS) entry which is preliminary data.</text>
</comment>
<dbReference type="InterPro" id="IPR016092">
    <property type="entry name" value="ATAP"/>
</dbReference>
<dbReference type="NCBIfam" id="TIGR00049">
    <property type="entry name" value="iron-sulfur cluster assembly accessory protein"/>
    <property type="match status" value="1"/>
</dbReference>
<evidence type="ECO:0000259" key="2">
    <source>
        <dbReference type="Pfam" id="PF01521"/>
    </source>
</evidence>
<accession>A0ABV3TAA7</accession>
<dbReference type="EMBL" id="JBAKFF010000001">
    <property type="protein sequence ID" value="MEX0430844.1"/>
    <property type="molecule type" value="Genomic_DNA"/>
</dbReference>
<evidence type="ECO:0000313" key="3">
    <source>
        <dbReference type="EMBL" id="MEX0430844.1"/>
    </source>
</evidence>
<dbReference type="PANTHER" id="PTHR10072">
    <property type="entry name" value="IRON-SULFUR CLUSTER ASSEMBLY PROTEIN"/>
    <property type="match status" value="1"/>
</dbReference>
<protein>
    <submittedName>
        <fullName evidence="3">Iron-sulfur cluster assembly accessory protein</fullName>
    </submittedName>
</protein>
<dbReference type="InterPro" id="IPR035903">
    <property type="entry name" value="HesB-like_dom_sf"/>
</dbReference>
<feature type="domain" description="Core" evidence="2">
    <location>
        <begin position="1"/>
        <end position="103"/>
    </location>
</feature>
<name>A0ABV3TAA7_9GAMM</name>
<sequence>MTIQLTERAADHIRDALARQGSGMGLRLGVRTSGCSGFMYTVDYADAVADDDTLVEQHGVSVVIDRKSLPFLEGVEVDFVREGLNERFSFRNPNVTAECGCGESFSVQ</sequence>
<dbReference type="SUPFAM" id="SSF89360">
    <property type="entry name" value="HesB-like domain"/>
    <property type="match status" value="1"/>
</dbReference>